<dbReference type="RefSeq" id="WP_052743959.1">
    <property type="nucleotide sequence ID" value="NZ_LN829118.1"/>
</dbReference>
<dbReference type="KEGG" id="fil:BN1229_v1_2812"/>
<accession>A0A0D6JI86</accession>
<proteinExistence type="predicted"/>
<name>A0A0D6JI86_9HYPH</name>
<evidence type="ECO:0000256" key="1">
    <source>
        <dbReference type="SAM" id="MobiDB-lite"/>
    </source>
</evidence>
<dbReference type="EMBL" id="LN829119">
    <property type="protein sequence ID" value="CPR21557.1"/>
    <property type="molecule type" value="Genomic_DNA"/>
</dbReference>
<dbReference type="InterPro" id="IPR031796">
    <property type="entry name" value="DUF5076"/>
</dbReference>
<reference evidence="3" key="1">
    <citation type="submission" date="2015-02" db="EMBL/GenBank/DDBJ databases">
        <authorList>
            <person name="Chooi Y.-H."/>
        </authorList>
    </citation>
    <scope>NUCLEOTIDE SEQUENCE [LARGE SCALE GENOMIC DNA]</scope>
    <source>
        <strain evidence="3">strain Y</strain>
    </source>
</reference>
<dbReference type="KEGG" id="fiy:BN1229_v1_3101"/>
<evidence type="ECO:0000313" key="2">
    <source>
        <dbReference type="EMBL" id="CPR21557.1"/>
    </source>
</evidence>
<keyword evidence="3" id="KW-1185">Reference proteome</keyword>
<protein>
    <recommendedName>
        <fullName evidence="4">DUF5076 domain-containing protein</fullName>
    </recommendedName>
</protein>
<organism evidence="2 3">
    <name type="scientific">Candidatus Filomicrobium marinum</name>
    <dbReference type="NCBI Taxonomy" id="1608628"/>
    <lineage>
        <taxon>Bacteria</taxon>
        <taxon>Pseudomonadati</taxon>
        <taxon>Pseudomonadota</taxon>
        <taxon>Alphaproteobacteria</taxon>
        <taxon>Hyphomicrobiales</taxon>
        <taxon>Hyphomicrobiaceae</taxon>
        <taxon>Filomicrobium</taxon>
    </lineage>
</organism>
<dbReference type="AlphaFoldDB" id="A0A0D6JI86"/>
<feature type="region of interest" description="Disordered" evidence="1">
    <location>
        <begin position="87"/>
        <end position="107"/>
    </location>
</feature>
<dbReference type="Proteomes" id="UP000033187">
    <property type="component" value="Chromosome 1"/>
</dbReference>
<sequence length="107" mass="11923">MDIDDDLPEELDLPDGVVEADEAIEVLRAWVADGALHVIFDPETFHDDVSEWGRLLADVAQHVANAVEMDGQMNRSDALAQMYDAFDRHVHSDQPGTTGRIKGRTEH</sequence>
<evidence type="ECO:0008006" key="4">
    <source>
        <dbReference type="Google" id="ProtNLM"/>
    </source>
</evidence>
<dbReference type="Gene3D" id="3.30.2370.10">
    <property type="entry name" value="putative pyruvate dehydrogenase"/>
    <property type="match status" value="1"/>
</dbReference>
<gene>
    <name evidence="2" type="ORF">YBN1229_v1_3101</name>
</gene>
<evidence type="ECO:0000313" key="3">
    <source>
        <dbReference type="Proteomes" id="UP000033187"/>
    </source>
</evidence>
<dbReference type="Pfam" id="PF16826">
    <property type="entry name" value="DUF5076"/>
    <property type="match status" value="1"/>
</dbReference>